<protein>
    <recommendedName>
        <fullName evidence="3">G/U mismatch-specific uracil-DNA glycosylase</fullName>
    </recommendedName>
</protein>
<comment type="caution">
    <text evidence="1">The sequence shown here is derived from an EMBL/GenBank/DDBJ whole genome shotgun (WGS) entry which is preliminary data.</text>
</comment>
<dbReference type="Gene3D" id="3.40.470.10">
    <property type="entry name" value="Uracil-DNA glycosylase-like domain"/>
    <property type="match status" value="1"/>
</dbReference>
<dbReference type="InterPro" id="IPR036895">
    <property type="entry name" value="Uracil-DNA_glycosylase-like_sf"/>
</dbReference>
<reference evidence="2" key="1">
    <citation type="journal article" date="2019" name="Int. J. Syst. Evol. Microbiol.">
        <title>The Global Catalogue of Microorganisms (GCM) 10K type strain sequencing project: providing services to taxonomists for standard genome sequencing and annotation.</title>
        <authorList>
            <consortium name="The Broad Institute Genomics Platform"/>
            <consortium name="The Broad Institute Genome Sequencing Center for Infectious Disease"/>
            <person name="Wu L."/>
            <person name="Ma J."/>
        </authorList>
    </citation>
    <scope>NUCLEOTIDE SEQUENCE [LARGE SCALE GENOMIC DNA]</scope>
    <source>
        <strain evidence="2">JCM 18283</strain>
    </source>
</reference>
<evidence type="ECO:0000313" key="2">
    <source>
        <dbReference type="Proteomes" id="UP001501436"/>
    </source>
</evidence>
<evidence type="ECO:0000313" key="1">
    <source>
        <dbReference type="EMBL" id="GAA4928270.1"/>
    </source>
</evidence>
<name>A0ABP9G818_9SPHI</name>
<organism evidence="1 2">
    <name type="scientific">Mucilaginibacter defluvii</name>
    <dbReference type="NCBI Taxonomy" id="1196019"/>
    <lineage>
        <taxon>Bacteria</taxon>
        <taxon>Pseudomonadati</taxon>
        <taxon>Bacteroidota</taxon>
        <taxon>Sphingobacteriia</taxon>
        <taxon>Sphingobacteriales</taxon>
        <taxon>Sphingobacteriaceae</taxon>
        <taxon>Mucilaginibacter</taxon>
    </lineage>
</organism>
<dbReference type="InterPro" id="IPR026353">
    <property type="entry name" value="Hypoxan-DNA_Glyclase"/>
</dbReference>
<dbReference type="Proteomes" id="UP001501436">
    <property type="component" value="Unassembled WGS sequence"/>
</dbReference>
<dbReference type="SUPFAM" id="SSF52141">
    <property type="entry name" value="Uracil-DNA glycosylase-like"/>
    <property type="match status" value="1"/>
</dbReference>
<gene>
    <name evidence="1" type="ORF">GCM10023313_36120</name>
</gene>
<keyword evidence="2" id="KW-1185">Reference proteome</keyword>
<sequence>MFNIYETPFSNDYEVRKQLLYNNNIALWDVLESCESIGSADDAIKNEKANDFKLFYQKYPAIKKVYFTSKAAEKYYDRYVLKSPDKSYFVLPSPSRANTWKSFEEKLQEWNIIIH</sequence>
<proteinExistence type="predicted"/>
<accession>A0ABP9G818</accession>
<dbReference type="EMBL" id="BAABJI010000004">
    <property type="protein sequence ID" value="GAA4928270.1"/>
    <property type="molecule type" value="Genomic_DNA"/>
</dbReference>
<dbReference type="NCBIfam" id="TIGR04274">
    <property type="entry name" value="hypoxanDNAglyco"/>
    <property type="match status" value="1"/>
</dbReference>
<evidence type="ECO:0008006" key="3">
    <source>
        <dbReference type="Google" id="ProtNLM"/>
    </source>
</evidence>